<dbReference type="PROSITE" id="PS50928">
    <property type="entry name" value="ABC_TM1"/>
    <property type="match status" value="1"/>
</dbReference>
<evidence type="ECO:0000256" key="4">
    <source>
        <dbReference type="ARBA" id="ARBA00022692"/>
    </source>
</evidence>
<dbReference type="CDD" id="cd06261">
    <property type="entry name" value="TM_PBP2"/>
    <property type="match status" value="1"/>
</dbReference>
<gene>
    <name evidence="9" type="ORF">SAMN05421795_103126</name>
</gene>
<dbReference type="GO" id="GO:0005886">
    <property type="term" value="C:plasma membrane"/>
    <property type="evidence" value="ECO:0007669"/>
    <property type="project" value="UniProtKB-SubCell"/>
</dbReference>
<evidence type="ECO:0000256" key="1">
    <source>
        <dbReference type="ARBA" id="ARBA00004651"/>
    </source>
</evidence>
<evidence type="ECO:0000313" key="10">
    <source>
        <dbReference type="Proteomes" id="UP000186098"/>
    </source>
</evidence>
<dbReference type="PANTHER" id="PTHR43744">
    <property type="entry name" value="ABC TRANSPORTER PERMEASE PROTEIN MG189-RELATED-RELATED"/>
    <property type="match status" value="1"/>
</dbReference>
<proteinExistence type="inferred from homology"/>
<dbReference type="InterPro" id="IPR000515">
    <property type="entry name" value="MetI-like"/>
</dbReference>
<keyword evidence="10" id="KW-1185">Reference proteome</keyword>
<feature type="transmembrane region" description="Helical" evidence="7">
    <location>
        <begin position="331"/>
        <end position="352"/>
    </location>
</feature>
<dbReference type="AlphaFoldDB" id="A0A1N7LJK4"/>
<organism evidence="9 10">
    <name type="scientific">Phaeovulum vinaykumarii</name>
    <dbReference type="NCBI Taxonomy" id="407234"/>
    <lineage>
        <taxon>Bacteria</taxon>
        <taxon>Pseudomonadati</taxon>
        <taxon>Pseudomonadota</taxon>
        <taxon>Alphaproteobacteria</taxon>
        <taxon>Rhodobacterales</taxon>
        <taxon>Paracoccaceae</taxon>
        <taxon>Phaeovulum</taxon>
    </lineage>
</organism>
<dbReference type="SUPFAM" id="SSF161098">
    <property type="entry name" value="MetI-like"/>
    <property type="match status" value="1"/>
</dbReference>
<evidence type="ECO:0000259" key="8">
    <source>
        <dbReference type="PROSITE" id="PS50928"/>
    </source>
</evidence>
<name>A0A1N7LJK4_9RHOB</name>
<dbReference type="Pfam" id="PF00528">
    <property type="entry name" value="BPD_transp_1"/>
    <property type="match status" value="1"/>
</dbReference>
<keyword evidence="3" id="KW-1003">Cell membrane</keyword>
<keyword evidence="4 7" id="KW-0812">Transmembrane</keyword>
<dbReference type="RefSeq" id="WP_076365181.1">
    <property type="nucleotide sequence ID" value="NZ_FTOM01000003.1"/>
</dbReference>
<dbReference type="STRING" id="407234.SAMN05421795_103126"/>
<keyword evidence="2 7" id="KW-0813">Transport</keyword>
<feature type="transmembrane region" description="Helical" evidence="7">
    <location>
        <begin position="272"/>
        <end position="297"/>
    </location>
</feature>
<reference evidence="10" key="1">
    <citation type="submission" date="2017-01" db="EMBL/GenBank/DDBJ databases">
        <authorList>
            <person name="Varghese N."/>
            <person name="Submissions S."/>
        </authorList>
    </citation>
    <scope>NUCLEOTIDE SEQUENCE [LARGE SCALE GENOMIC DNA]</scope>
    <source>
        <strain evidence="10">DSM 18714</strain>
    </source>
</reference>
<feature type="domain" description="ABC transmembrane type-1" evidence="8">
    <location>
        <begin position="160"/>
        <end position="352"/>
    </location>
</feature>
<dbReference type="InterPro" id="IPR035906">
    <property type="entry name" value="MetI-like_sf"/>
</dbReference>
<feature type="transmembrane region" description="Helical" evidence="7">
    <location>
        <begin position="228"/>
        <end position="247"/>
    </location>
</feature>
<evidence type="ECO:0000256" key="3">
    <source>
        <dbReference type="ARBA" id="ARBA00022475"/>
    </source>
</evidence>
<dbReference type="OrthoDB" id="9815445at2"/>
<accession>A0A1N7LJK4</accession>
<evidence type="ECO:0000256" key="2">
    <source>
        <dbReference type="ARBA" id="ARBA00022448"/>
    </source>
</evidence>
<keyword evidence="5 7" id="KW-1133">Transmembrane helix</keyword>
<keyword evidence="6 7" id="KW-0472">Membrane</keyword>
<sequence length="368" mass="39008">MSALALLRHLAVAALVALWLLPTAGLLVTALRDPGQITGAGWWSAPFPATVTVFRRLAPTTPARADGDAWLHEGQLLGPDETLLAWGLSARDPAALAPGAEIATRAGDLRVAANGRYVLRSPQPEAAPGLRVFLRLRVPPRFTFENFARVIGAEGMGRAFLNSLMVTVPATVLPILVAGFAAYALAFMRFAGRALIVAGVVALLVVPLHLTLIPLLRLHNAIGLGKGFLGVWLAHTGFGLPLAVHLLRNAMLALPREIVDCARLDGASELRIFFRIVLPLSFPALAAFATFQFLWVWNDLLVALVFLGAGPDQQVLTGALREMMGARGGEWGLLAAAAFVAMALPLAVFFGLQRSLVRGLLTGAVKGG</sequence>
<protein>
    <submittedName>
        <fullName evidence="9">Maltose ABC transporter membrane protein /trehalose ABC transporter membrane protein /sucrose ABC transporter membrane protein</fullName>
    </submittedName>
</protein>
<comment type="similarity">
    <text evidence="7">Belongs to the binding-protein-dependent transport system permease family.</text>
</comment>
<feature type="transmembrane region" description="Helical" evidence="7">
    <location>
        <begin position="194"/>
        <end position="216"/>
    </location>
</feature>
<comment type="subcellular location">
    <subcellularLocation>
        <location evidence="1 7">Cell membrane</location>
        <topology evidence="1 7">Multi-pass membrane protein</topology>
    </subcellularLocation>
</comment>
<dbReference type="GO" id="GO:0055085">
    <property type="term" value="P:transmembrane transport"/>
    <property type="evidence" value="ECO:0007669"/>
    <property type="project" value="InterPro"/>
</dbReference>
<dbReference type="Proteomes" id="UP000186098">
    <property type="component" value="Unassembled WGS sequence"/>
</dbReference>
<evidence type="ECO:0000313" key="9">
    <source>
        <dbReference type="EMBL" id="SIS73979.1"/>
    </source>
</evidence>
<evidence type="ECO:0000256" key="7">
    <source>
        <dbReference type="RuleBase" id="RU363032"/>
    </source>
</evidence>
<dbReference type="Gene3D" id="1.10.3720.10">
    <property type="entry name" value="MetI-like"/>
    <property type="match status" value="1"/>
</dbReference>
<evidence type="ECO:0000256" key="5">
    <source>
        <dbReference type="ARBA" id="ARBA00022989"/>
    </source>
</evidence>
<dbReference type="EMBL" id="FTOM01000003">
    <property type="protein sequence ID" value="SIS73979.1"/>
    <property type="molecule type" value="Genomic_DNA"/>
</dbReference>
<evidence type="ECO:0000256" key="6">
    <source>
        <dbReference type="ARBA" id="ARBA00023136"/>
    </source>
</evidence>
<dbReference type="PANTHER" id="PTHR43744:SF4">
    <property type="entry name" value="OSMOPROTECTIVE COMPOUNDS UPTAKE PERMEASE PROTEIN GGTD"/>
    <property type="match status" value="1"/>
</dbReference>
<feature type="transmembrane region" description="Helical" evidence="7">
    <location>
        <begin position="164"/>
        <end position="187"/>
    </location>
</feature>